<gene>
    <name evidence="2" type="ORF">ASZ78_006705</name>
</gene>
<reference evidence="2 3" key="1">
    <citation type="submission" date="2016-07" db="EMBL/GenBank/DDBJ databases">
        <title>Disparate Historic Effective Population Sizes Predicted by Modern Levels of Genome Diversity for the Scaled Quail (Callipepla squamata) and the Northern Bobwhite (Colinus virginianus): Inferences from First and Second Generation Draft Genome Assemblies for Sympatric New World Quail.</title>
        <authorList>
            <person name="Oldeschulte D.L."/>
            <person name="Halley Y.A."/>
            <person name="Bhattarai E.K."/>
            <person name="Brashear W.A."/>
            <person name="Hill J."/>
            <person name="Metz R.P."/>
            <person name="Johnson C.D."/>
            <person name="Rollins D."/>
            <person name="Peterson M.J."/>
            <person name="Bickhart D.M."/>
            <person name="Decker J.E."/>
            <person name="Seabury C.M."/>
        </authorList>
    </citation>
    <scope>NUCLEOTIDE SEQUENCE [LARGE SCALE GENOMIC DNA]</scope>
    <source>
        <strain evidence="2 3">Texas</strain>
        <tissue evidence="2">Leg muscle</tissue>
    </source>
</reference>
<evidence type="ECO:0000256" key="1">
    <source>
        <dbReference type="SAM" id="MobiDB-lite"/>
    </source>
</evidence>
<proteinExistence type="predicted"/>
<sequence>MGEQLVAHSPGASTELLPHESTNPGQKLVPSRFRAETDLLSETLLIYKAKVYPDFTRSQ</sequence>
<accession>A0A226N3D0</accession>
<feature type="non-terminal residue" evidence="2">
    <location>
        <position position="59"/>
    </location>
</feature>
<feature type="region of interest" description="Disordered" evidence="1">
    <location>
        <begin position="1"/>
        <end position="26"/>
    </location>
</feature>
<evidence type="ECO:0000313" key="2">
    <source>
        <dbReference type="EMBL" id="OXB61998.1"/>
    </source>
</evidence>
<organism evidence="2 3">
    <name type="scientific">Callipepla squamata</name>
    <name type="common">Scaled quail</name>
    <dbReference type="NCBI Taxonomy" id="9009"/>
    <lineage>
        <taxon>Eukaryota</taxon>
        <taxon>Metazoa</taxon>
        <taxon>Chordata</taxon>
        <taxon>Craniata</taxon>
        <taxon>Vertebrata</taxon>
        <taxon>Euteleostomi</taxon>
        <taxon>Archelosauria</taxon>
        <taxon>Archosauria</taxon>
        <taxon>Dinosauria</taxon>
        <taxon>Saurischia</taxon>
        <taxon>Theropoda</taxon>
        <taxon>Coelurosauria</taxon>
        <taxon>Aves</taxon>
        <taxon>Neognathae</taxon>
        <taxon>Galloanserae</taxon>
        <taxon>Galliformes</taxon>
        <taxon>Odontophoridae</taxon>
        <taxon>Callipepla</taxon>
    </lineage>
</organism>
<dbReference type="EMBL" id="MCFN01000238">
    <property type="protein sequence ID" value="OXB61998.1"/>
    <property type="molecule type" value="Genomic_DNA"/>
</dbReference>
<keyword evidence="3" id="KW-1185">Reference proteome</keyword>
<name>A0A226N3D0_CALSU</name>
<dbReference type="Proteomes" id="UP000198323">
    <property type="component" value="Unassembled WGS sequence"/>
</dbReference>
<protein>
    <submittedName>
        <fullName evidence="2">Uncharacterized protein</fullName>
    </submittedName>
</protein>
<evidence type="ECO:0000313" key="3">
    <source>
        <dbReference type="Proteomes" id="UP000198323"/>
    </source>
</evidence>
<dbReference type="AlphaFoldDB" id="A0A226N3D0"/>
<comment type="caution">
    <text evidence="2">The sequence shown here is derived from an EMBL/GenBank/DDBJ whole genome shotgun (WGS) entry which is preliminary data.</text>
</comment>